<sequence>AQKRAIKLINNLEKELSELKAMARITSNARLHYELSSHITLAQKIVKKQEKIYILIIKTKIIQISMTIFIVLSSLEKQMYEDDVK</sequence>
<protein>
    <submittedName>
        <fullName evidence="1">31740_t:CDS:1</fullName>
    </submittedName>
</protein>
<name>A0ACA9MQT8_9GLOM</name>
<reference evidence="1" key="1">
    <citation type="submission" date="2021-06" db="EMBL/GenBank/DDBJ databases">
        <authorList>
            <person name="Kallberg Y."/>
            <person name="Tangrot J."/>
            <person name="Rosling A."/>
        </authorList>
    </citation>
    <scope>NUCLEOTIDE SEQUENCE</scope>
    <source>
        <strain evidence="1">MA461A</strain>
    </source>
</reference>
<organism evidence="1 2">
    <name type="scientific">Racocetra persica</name>
    <dbReference type="NCBI Taxonomy" id="160502"/>
    <lineage>
        <taxon>Eukaryota</taxon>
        <taxon>Fungi</taxon>
        <taxon>Fungi incertae sedis</taxon>
        <taxon>Mucoromycota</taxon>
        <taxon>Glomeromycotina</taxon>
        <taxon>Glomeromycetes</taxon>
        <taxon>Diversisporales</taxon>
        <taxon>Gigasporaceae</taxon>
        <taxon>Racocetra</taxon>
    </lineage>
</organism>
<keyword evidence="2" id="KW-1185">Reference proteome</keyword>
<dbReference type="EMBL" id="CAJVQC010009550">
    <property type="protein sequence ID" value="CAG8606134.1"/>
    <property type="molecule type" value="Genomic_DNA"/>
</dbReference>
<evidence type="ECO:0000313" key="2">
    <source>
        <dbReference type="Proteomes" id="UP000789920"/>
    </source>
</evidence>
<proteinExistence type="predicted"/>
<evidence type="ECO:0000313" key="1">
    <source>
        <dbReference type="EMBL" id="CAG8606134.1"/>
    </source>
</evidence>
<gene>
    <name evidence="1" type="ORF">RPERSI_LOCUS6112</name>
</gene>
<accession>A0ACA9MQT8</accession>
<comment type="caution">
    <text evidence="1">The sequence shown here is derived from an EMBL/GenBank/DDBJ whole genome shotgun (WGS) entry which is preliminary data.</text>
</comment>
<dbReference type="Proteomes" id="UP000789920">
    <property type="component" value="Unassembled WGS sequence"/>
</dbReference>
<feature type="non-terminal residue" evidence="1">
    <location>
        <position position="1"/>
    </location>
</feature>